<dbReference type="Proteomes" id="UP000012960">
    <property type="component" value="Unplaced"/>
</dbReference>
<dbReference type="InParanoid" id="A0A804KTA0"/>
<organism evidence="1 2">
    <name type="scientific">Musa acuminata subsp. malaccensis</name>
    <name type="common">Wild banana</name>
    <name type="synonym">Musa malaccensis</name>
    <dbReference type="NCBI Taxonomy" id="214687"/>
    <lineage>
        <taxon>Eukaryota</taxon>
        <taxon>Viridiplantae</taxon>
        <taxon>Streptophyta</taxon>
        <taxon>Embryophyta</taxon>
        <taxon>Tracheophyta</taxon>
        <taxon>Spermatophyta</taxon>
        <taxon>Magnoliopsida</taxon>
        <taxon>Liliopsida</taxon>
        <taxon>Zingiberales</taxon>
        <taxon>Musaceae</taxon>
        <taxon>Musa</taxon>
    </lineage>
</organism>
<dbReference type="Gramene" id="Ma10_t06500.1">
    <property type="protein sequence ID" value="Ma10_p06500.1"/>
    <property type="gene ID" value="Ma10_g06500"/>
</dbReference>
<dbReference type="AlphaFoldDB" id="A0A804KTA0"/>
<sequence length="25" mass="2976">MKHLVVKLHLSERLRILFCTHKSVS</sequence>
<keyword evidence="2" id="KW-1185">Reference proteome</keyword>
<evidence type="ECO:0000313" key="1">
    <source>
        <dbReference type="EnsemblPlants" id="Ma10_p06500.1"/>
    </source>
</evidence>
<reference evidence="1" key="1">
    <citation type="submission" date="2021-05" db="UniProtKB">
        <authorList>
            <consortium name="EnsemblPlants"/>
        </authorList>
    </citation>
    <scope>IDENTIFICATION</scope>
    <source>
        <strain evidence="1">subsp. malaccensis</strain>
    </source>
</reference>
<protein>
    <submittedName>
        <fullName evidence="1">Uncharacterized protein</fullName>
    </submittedName>
</protein>
<accession>A0A804KTA0</accession>
<evidence type="ECO:0000313" key="2">
    <source>
        <dbReference type="Proteomes" id="UP000012960"/>
    </source>
</evidence>
<name>A0A804KTA0_MUSAM</name>
<proteinExistence type="predicted"/>
<dbReference type="EnsemblPlants" id="Ma10_t06500.1">
    <property type="protein sequence ID" value="Ma10_p06500.1"/>
    <property type="gene ID" value="Ma10_g06500"/>
</dbReference>